<comment type="caution">
    <text evidence="1">The sequence shown here is derived from an EMBL/GenBank/DDBJ whole genome shotgun (WGS) entry which is preliminary data.</text>
</comment>
<keyword evidence="2" id="KW-1185">Reference proteome</keyword>
<proteinExistence type="predicted"/>
<evidence type="ECO:0000313" key="2">
    <source>
        <dbReference type="Proteomes" id="UP000193136"/>
    </source>
</evidence>
<dbReference type="EMBL" id="NAAD01000043">
    <property type="protein sequence ID" value="ORJ53141.1"/>
    <property type="molecule type" value="Genomic_DNA"/>
</dbReference>
<accession>A0A1X0XJU1</accession>
<protein>
    <recommendedName>
        <fullName evidence="3">HEPN domain-containing protein</fullName>
    </recommendedName>
</protein>
<gene>
    <name evidence="1" type="ORF">B5V00_16555</name>
</gene>
<dbReference type="AlphaFoldDB" id="A0A1X0XJU1"/>
<reference evidence="1 2" key="1">
    <citation type="submission" date="2017-03" db="EMBL/GenBank/DDBJ databases">
        <title>Genome sequence of Geothermobacter sp. EPR-M, Deep-Sea Iron Reducer.</title>
        <authorList>
            <person name="Tully B."/>
            <person name="Savalia P."/>
            <person name="Abuyen K."/>
            <person name="Baughan C."/>
            <person name="Romero E."/>
            <person name="Ronkowski C."/>
            <person name="Torres B."/>
            <person name="Tremblay J."/>
            <person name="Trujillo A."/>
            <person name="Tyler M."/>
            <person name="Perez-Rodriguez I."/>
            <person name="Amend J."/>
        </authorList>
    </citation>
    <scope>NUCLEOTIDE SEQUENCE [LARGE SCALE GENOMIC DNA]</scope>
    <source>
        <strain evidence="1 2">EPR-M</strain>
    </source>
</reference>
<evidence type="ECO:0000313" key="1">
    <source>
        <dbReference type="EMBL" id="ORJ53141.1"/>
    </source>
</evidence>
<evidence type="ECO:0008006" key="3">
    <source>
        <dbReference type="Google" id="ProtNLM"/>
    </source>
</evidence>
<dbReference type="Gene3D" id="1.20.120.330">
    <property type="entry name" value="Nucleotidyltransferases domain 2"/>
    <property type="match status" value="1"/>
</dbReference>
<organism evidence="1 2">
    <name type="scientific">Geothermobacter hydrogeniphilus</name>
    <dbReference type="NCBI Taxonomy" id="1969733"/>
    <lineage>
        <taxon>Bacteria</taxon>
        <taxon>Pseudomonadati</taxon>
        <taxon>Thermodesulfobacteriota</taxon>
        <taxon>Desulfuromonadia</taxon>
        <taxon>Desulfuromonadales</taxon>
        <taxon>Geothermobacteraceae</taxon>
        <taxon>Geothermobacter</taxon>
    </lineage>
</organism>
<sequence>MTLKSWAENRWLRPHQSSRQEISDLLMIVDRDLRDARAGVSDDWRFGIAYNAALKLCTILLHAEGYRPERTLQHYRTIQALPLILGDSRKADADYLDACRAKRNIVEYDRIGAVSADEANELIGFAEEFREDVLTWLRRHHSDLV</sequence>
<dbReference type="Proteomes" id="UP000193136">
    <property type="component" value="Unassembled WGS sequence"/>
</dbReference>
<name>A0A1X0XJU1_9BACT</name>